<dbReference type="InterPro" id="IPR000014">
    <property type="entry name" value="PAS"/>
</dbReference>
<dbReference type="PROSITE" id="PS50110">
    <property type="entry name" value="RESPONSE_REGULATORY"/>
    <property type="match status" value="1"/>
</dbReference>
<name>A0A5C1ABA2_9BACT</name>
<organism evidence="11 12">
    <name type="scientific">Limnoglobus roseus</name>
    <dbReference type="NCBI Taxonomy" id="2598579"/>
    <lineage>
        <taxon>Bacteria</taxon>
        <taxon>Pseudomonadati</taxon>
        <taxon>Planctomycetota</taxon>
        <taxon>Planctomycetia</taxon>
        <taxon>Gemmatales</taxon>
        <taxon>Gemmataceae</taxon>
        <taxon>Limnoglobus</taxon>
    </lineage>
</organism>
<dbReference type="InterPro" id="IPR004358">
    <property type="entry name" value="Sig_transdc_His_kin-like_C"/>
</dbReference>
<dbReference type="Pfam" id="PF13188">
    <property type="entry name" value="PAS_8"/>
    <property type="match status" value="1"/>
</dbReference>
<dbReference type="InterPro" id="IPR000700">
    <property type="entry name" value="PAS-assoc_C"/>
</dbReference>
<feature type="domain" description="PAC" evidence="10">
    <location>
        <begin position="532"/>
        <end position="583"/>
    </location>
</feature>
<dbReference type="Pfam" id="PF02518">
    <property type="entry name" value="HATPase_c"/>
    <property type="match status" value="1"/>
</dbReference>
<dbReference type="SUPFAM" id="SSF55781">
    <property type="entry name" value="GAF domain-like"/>
    <property type="match status" value="1"/>
</dbReference>
<evidence type="ECO:0000256" key="6">
    <source>
        <dbReference type="PROSITE-ProRule" id="PRU00169"/>
    </source>
</evidence>
<evidence type="ECO:0000256" key="2">
    <source>
        <dbReference type="ARBA" id="ARBA00012438"/>
    </source>
</evidence>
<evidence type="ECO:0000256" key="4">
    <source>
        <dbReference type="ARBA" id="ARBA00022679"/>
    </source>
</evidence>
<dbReference type="SMART" id="SM00448">
    <property type="entry name" value="REC"/>
    <property type="match status" value="1"/>
</dbReference>
<keyword evidence="4" id="KW-0808">Transferase</keyword>
<dbReference type="PRINTS" id="PR00344">
    <property type="entry name" value="BCTRLSENSOR"/>
</dbReference>
<dbReference type="CDD" id="cd00156">
    <property type="entry name" value="REC"/>
    <property type="match status" value="1"/>
</dbReference>
<dbReference type="CDD" id="cd00082">
    <property type="entry name" value="HisKA"/>
    <property type="match status" value="1"/>
</dbReference>
<dbReference type="InterPro" id="IPR001610">
    <property type="entry name" value="PAC"/>
</dbReference>
<proteinExistence type="predicted"/>
<dbReference type="PROSITE" id="PS50113">
    <property type="entry name" value="PAC"/>
    <property type="match status" value="2"/>
</dbReference>
<dbReference type="SUPFAM" id="SSF47384">
    <property type="entry name" value="Homodimeric domain of signal transducing histidine kinase"/>
    <property type="match status" value="1"/>
</dbReference>
<evidence type="ECO:0000259" key="7">
    <source>
        <dbReference type="PROSITE" id="PS50109"/>
    </source>
</evidence>
<dbReference type="InterPro" id="IPR036097">
    <property type="entry name" value="HisK_dim/P_sf"/>
</dbReference>
<dbReference type="PANTHER" id="PTHR43065">
    <property type="entry name" value="SENSOR HISTIDINE KINASE"/>
    <property type="match status" value="1"/>
</dbReference>
<dbReference type="NCBIfam" id="TIGR00229">
    <property type="entry name" value="sensory_box"/>
    <property type="match status" value="1"/>
</dbReference>
<dbReference type="GO" id="GO:0000155">
    <property type="term" value="F:phosphorelay sensor kinase activity"/>
    <property type="evidence" value="ECO:0007669"/>
    <property type="project" value="InterPro"/>
</dbReference>
<feature type="domain" description="PAS" evidence="9">
    <location>
        <begin position="329"/>
        <end position="402"/>
    </location>
</feature>
<dbReference type="InterPro" id="IPR005467">
    <property type="entry name" value="His_kinase_dom"/>
</dbReference>
<dbReference type="OrthoDB" id="260274at2"/>
<evidence type="ECO:0000313" key="11">
    <source>
        <dbReference type="EMBL" id="QEL15092.1"/>
    </source>
</evidence>
<dbReference type="SUPFAM" id="SSF55874">
    <property type="entry name" value="ATPase domain of HSP90 chaperone/DNA topoisomerase II/histidine kinase"/>
    <property type="match status" value="1"/>
</dbReference>
<gene>
    <name evidence="11" type="ORF">PX52LOC_02000</name>
</gene>
<evidence type="ECO:0000256" key="3">
    <source>
        <dbReference type="ARBA" id="ARBA00022553"/>
    </source>
</evidence>
<dbReference type="CDD" id="cd00130">
    <property type="entry name" value="PAS"/>
    <property type="match status" value="1"/>
</dbReference>
<dbReference type="InterPro" id="IPR001789">
    <property type="entry name" value="Sig_transdc_resp-reg_receiver"/>
</dbReference>
<dbReference type="PROSITE" id="PS50112">
    <property type="entry name" value="PAS"/>
    <property type="match status" value="1"/>
</dbReference>
<feature type="domain" description="Response regulatory" evidence="8">
    <location>
        <begin position="834"/>
        <end position="949"/>
    </location>
</feature>
<dbReference type="Proteomes" id="UP000324974">
    <property type="component" value="Chromosome"/>
</dbReference>
<dbReference type="Pfam" id="PF00072">
    <property type="entry name" value="Response_reg"/>
    <property type="match status" value="1"/>
</dbReference>
<dbReference type="PANTHER" id="PTHR43065:SF42">
    <property type="entry name" value="TWO-COMPONENT SENSOR PPRA"/>
    <property type="match status" value="1"/>
</dbReference>
<dbReference type="SMART" id="SM00091">
    <property type="entry name" value="PAS"/>
    <property type="match status" value="2"/>
</dbReference>
<feature type="modified residue" description="4-aspartylphosphate" evidence="6">
    <location>
        <position position="885"/>
    </location>
</feature>
<keyword evidence="12" id="KW-1185">Reference proteome</keyword>
<evidence type="ECO:0000259" key="10">
    <source>
        <dbReference type="PROSITE" id="PS50113"/>
    </source>
</evidence>
<dbReference type="PROSITE" id="PS50109">
    <property type="entry name" value="HIS_KIN"/>
    <property type="match status" value="1"/>
</dbReference>
<dbReference type="AlphaFoldDB" id="A0A5C1ABA2"/>
<evidence type="ECO:0000256" key="1">
    <source>
        <dbReference type="ARBA" id="ARBA00000085"/>
    </source>
</evidence>
<keyword evidence="5" id="KW-0418">Kinase</keyword>
<dbReference type="SUPFAM" id="SSF52172">
    <property type="entry name" value="CheY-like"/>
    <property type="match status" value="1"/>
</dbReference>
<comment type="catalytic activity">
    <reaction evidence="1">
        <text>ATP + protein L-histidine = ADP + protein N-phospho-L-histidine.</text>
        <dbReference type="EC" id="2.7.13.3"/>
    </reaction>
</comment>
<reference evidence="12" key="1">
    <citation type="submission" date="2019-08" db="EMBL/GenBank/DDBJ databases">
        <title>Limnoglobus roseus gen. nov., sp. nov., a novel freshwater planctomycete with a giant genome from the family Gemmataceae.</title>
        <authorList>
            <person name="Kulichevskaya I.S."/>
            <person name="Naumoff D.G."/>
            <person name="Miroshnikov K."/>
            <person name="Ivanova A."/>
            <person name="Philippov D.A."/>
            <person name="Hakobyan A."/>
            <person name="Rijpstra I.C."/>
            <person name="Sinninghe Damste J.S."/>
            <person name="Liesack W."/>
            <person name="Dedysh S.N."/>
        </authorList>
    </citation>
    <scope>NUCLEOTIDE SEQUENCE [LARGE SCALE GENOMIC DNA]</scope>
    <source>
        <strain evidence="12">PX52</strain>
    </source>
</reference>
<dbReference type="Gene3D" id="1.10.287.130">
    <property type="match status" value="1"/>
</dbReference>
<dbReference type="Gene3D" id="3.30.565.10">
    <property type="entry name" value="Histidine kinase-like ATPase, C-terminal domain"/>
    <property type="match status" value="1"/>
</dbReference>
<dbReference type="Pfam" id="PF13185">
    <property type="entry name" value="GAF_2"/>
    <property type="match status" value="1"/>
</dbReference>
<evidence type="ECO:0000259" key="8">
    <source>
        <dbReference type="PROSITE" id="PS50110"/>
    </source>
</evidence>
<dbReference type="SMART" id="SM00065">
    <property type="entry name" value="GAF"/>
    <property type="match status" value="1"/>
</dbReference>
<keyword evidence="3 6" id="KW-0597">Phosphoprotein</keyword>
<evidence type="ECO:0000313" key="12">
    <source>
        <dbReference type="Proteomes" id="UP000324974"/>
    </source>
</evidence>
<dbReference type="EMBL" id="CP042425">
    <property type="protein sequence ID" value="QEL15092.1"/>
    <property type="molecule type" value="Genomic_DNA"/>
</dbReference>
<dbReference type="Pfam" id="PF13426">
    <property type="entry name" value="PAS_9"/>
    <property type="match status" value="2"/>
</dbReference>
<dbReference type="EC" id="2.7.13.3" evidence="2"/>
<dbReference type="InterPro" id="IPR003661">
    <property type="entry name" value="HisK_dim/P_dom"/>
</dbReference>
<dbReference type="InterPro" id="IPR003594">
    <property type="entry name" value="HATPase_dom"/>
</dbReference>
<dbReference type="SMART" id="SM00086">
    <property type="entry name" value="PAC"/>
    <property type="match status" value="2"/>
</dbReference>
<feature type="domain" description="Histidine kinase" evidence="7">
    <location>
        <begin position="596"/>
        <end position="814"/>
    </location>
</feature>
<protein>
    <recommendedName>
        <fullName evidence="2">histidine kinase</fullName>
        <ecNumber evidence="2">2.7.13.3</ecNumber>
    </recommendedName>
</protein>
<evidence type="ECO:0000259" key="9">
    <source>
        <dbReference type="PROSITE" id="PS50112"/>
    </source>
</evidence>
<dbReference type="SMART" id="SM00388">
    <property type="entry name" value="HisKA"/>
    <property type="match status" value="1"/>
</dbReference>
<dbReference type="SMART" id="SM00387">
    <property type="entry name" value="HATPase_c"/>
    <property type="match status" value="1"/>
</dbReference>
<sequence length="953" mass="103329">MNVITTTNLSAVLTTAELSRRPSRPPDHFAEARALSELAKTLADDPRGLLRRLSELAKELCGAESAGVSILEPSGDTFRWHAIAGDFAPNIGGTIARDASPCGVVLERDSALMFSYPERHFPYPNAVEPPIVESVLIPFHSGGKPVGTVWVIAHSPERRFDPEDARLLGSLSRFAAAAWQTVTALDAAEAAKAESDRRVEERTAEVRAGEEKYRVLFNSIDEGFCIIDVLFDGEVAVDYRFVEVNAAFADQTGFRNAVGKRIRELAPALEAHWFEVYGRVAKTCESVRFESRAKELGRWYDVYAFKVDGGAHVGVLFRDVTERKRSEEELRLRERAIRAASQGLVITDVGRPDNPLIYVSAGFERVTGYPAAEVLGRNCRFLQGPDSDPATVFVLREAIRASRAATVELLNYRKDGTPFWNEVSLSPVVEAGRVTHFVGVITDVTDRRRIIERLRDQEELLRETAQMTHVGGWSFDPSTGASDWTEETFLIHNLAPGGTAENMGQGLTRFPGDDGKRIAEAVRAACERGTPYDLELDFVAADGQKKRVRAICRPVVAEGKVVRVRGSLQDVTARHALEERLRRSQKMEAFGQLAGGVAHDFNNMLQVINGYAELAIDRLAAEHEVSGLLREIGRAGERSATLTRQLLAFARQEIVAPRVLDVNAAAWDTTGMLRRLIGENIRLVTDFGSGVWPVLADPGQLEQVLINLAVNARDAMPDGGALTISSRNETVTGDGEVPPGQYAVLSVADTGTGMPPEVQTRVFEPFFTTKGVGKGTGLGLATVYGIVQQAGGHVRVRSKMNEGSTFEVLLPRTNDPKAATATKSGGKLPRGTETVLVVEDETAVRGLVKLVLSGCGYKVLVAGDGVAAERVAAEHAGPIHLVLSDVVMPGAGGRAVAAGVSAKHPEARVVFMSGYTDDAVVRHGVSAEVPFLQKPFTPEVLATKVRQVLDGSR</sequence>
<dbReference type="InterPro" id="IPR029016">
    <property type="entry name" value="GAF-like_dom_sf"/>
</dbReference>
<dbReference type="SUPFAM" id="SSF55785">
    <property type="entry name" value="PYP-like sensor domain (PAS domain)"/>
    <property type="match status" value="3"/>
</dbReference>
<dbReference type="InterPro" id="IPR035965">
    <property type="entry name" value="PAS-like_dom_sf"/>
</dbReference>
<dbReference type="InterPro" id="IPR003018">
    <property type="entry name" value="GAF"/>
</dbReference>
<dbReference type="InterPro" id="IPR011006">
    <property type="entry name" value="CheY-like_superfamily"/>
</dbReference>
<dbReference type="Gene3D" id="3.40.50.2300">
    <property type="match status" value="1"/>
</dbReference>
<evidence type="ECO:0000256" key="5">
    <source>
        <dbReference type="ARBA" id="ARBA00022777"/>
    </source>
</evidence>
<dbReference type="KEGG" id="lrs:PX52LOC_02000"/>
<dbReference type="InterPro" id="IPR036890">
    <property type="entry name" value="HATPase_C_sf"/>
</dbReference>
<feature type="domain" description="PAC" evidence="10">
    <location>
        <begin position="403"/>
        <end position="456"/>
    </location>
</feature>
<accession>A0A5C1ABA2</accession>
<dbReference type="Gene3D" id="3.30.450.40">
    <property type="match status" value="1"/>
</dbReference>
<dbReference type="Gene3D" id="3.30.450.20">
    <property type="entry name" value="PAS domain"/>
    <property type="match status" value="3"/>
</dbReference>